<keyword evidence="5 9" id="KW-0554">One-carbon metabolism</keyword>
<evidence type="ECO:0000256" key="5">
    <source>
        <dbReference type="ARBA" id="ARBA00022563"/>
    </source>
</evidence>
<dbReference type="InterPro" id="IPR049943">
    <property type="entry name" value="Ser_HO-MeTrfase-like"/>
</dbReference>
<dbReference type="FunFam" id="3.90.1150.10:FF:000114">
    <property type="entry name" value="Serine hydroxymethyltransferase"/>
    <property type="match status" value="1"/>
</dbReference>
<protein>
    <recommendedName>
        <fullName evidence="9">Serine hydroxymethyltransferase</fullName>
        <shortName evidence="9">SHMT</shortName>
        <shortName evidence="9">Serine methylase</shortName>
        <ecNumber evidence="9">2.1.2.-</ecNumber>
    </recommendedName>
</protein>
<feature type="binding site" evidence="9">
    <location>
        <begin position="122"/>
        <end position="124"/>
    </location>
    <ligand>
        <name>(6S)-5,6,7,8-tetrahydrofolate</name>
        <dbReference type="ChEBI" id="CHEBI:57453"/>
    </ligand>
</feature>
<gene>
    <name evidence="9" type="primary">glyA</name>
    <name evidence="12" type="ORF">Metus_1585</name>
</gene>
<sequence length="439" mass="48575">MPDSNREKFERVLKSIEDHHRALTTSLPMIASENVPSPSVREALASDFGNRYAEGWVGERVYAGCKYLDEVESIAIELGKALFHGEFVDVRPISGVFANLATFSAFTNPGDVIFSCSIPTGGHISHAKEKLGGTAGLIRKLDVQNYPFDIDDFNIDLDETEKMVRELDAQGKKPKMFILGASVFLFPHPVKEIVDLAKTYGAKVVYDAAHVAGLIAGGIFQDPLNDGVDAMTMSTHKTLAGPQHGTIVSWEKYAEPLKKAVFPGLSSNHHLHAVAGVAIAFAEAMEFYKEYARAIVMNSKALAQALYERGIDALYEKRGFTESHIVLVDVTKYGNGFEIEKKLEAANIIVNRNLLPYDKKMGRDYRAPGGIRLGTQELTRLGMKKSEMVEIAELMKSVIVDGDDPKEVAQKVSELRAPFQKVQYCFSNQTDAYQHIKIR</sequence>
<feature type="modified residue" description="N6-(pyridoxal phosphate)lysine" evidence="9 10">
    <location>
        <position position="237"/>
    </location>
</feature>
<dbReference type="InterPro" id="IPR039429">
    <property type="entry name" value="SHMT-like_dom"/>
</dbReference>
<comment type="cofactor">
    <cofactor evidence="1 9 10">
        <name>pyridoxal 5'-phosphate</name>
        <dbReference type="ChEBI" id="CHEBI:597326"/>
    </cofactor>
</comment>
<keyword evidence="4 9" id="KW-0963">Cytoplasm</keyword>
<dbReference type="GO" id="GO:0032259">
    <property type="term" value="P:methylation"/>
    <property type="evidence" value="ECO:0007669"/>
    <property type="project" value="UniProtKB-KW"/>
</dbReference>
<dbReference type="UniPathway" id="UPA00288">
    <property type="reaction ID" value="UER01023"/>
</dbReference>
<dbReference type="InterPro" id="IPR015422">
    <property type="entry name" value="PyrdxlP-dep_Trfase_small"/>
</dbReference>
<dbReference type="PANTHER" id="PTHR11680:SF35">
    <property type="entry name" value="SERINE HYDROXYMETHYLTRANSFERASE 1"/>
    <property type="match status" value="1"/>
</dbReference>
<evidence type="ECO:0000256" key="9">
    <source>
        <dbReference type="HAMAP-Rule" id="MF_00051"/>
    </source>
</evidence>
<name>A0A444L571_METS7</name>
<evidence type="ECO:0000256" key="1">
    <source>
        <dbReference type="ARBA" id="ARBA00001933"/>
    </source>
</evidence>
<evidence type="ECO:0000256" key="2">
    <source>
        <dbReference type="ARBA" id="ARBA00006376"/>
    </source>
</evidence>
<dbReference type="GO" id="GO:0005737">
    <property type="term" value="C:cytoplasm"/>
    <property type="evidence" value="ECO:0007669"/>
    <property type="project" value="UniProtKB-SubCell"/>
</dbReference>
<dbReference type="HAMAP" id="MF_00051">
    <property type="entry name" value="SHMT"/>
    <property type="match status" value="1"/>
</dbReference>
<evidence type="ECO:0000256" key="6">
    <source>
        <dbReference type="ARBA" id="ARBA00022605"/>
    </source>
</evidence>
<dbReference type="CDD" id="cd00378">
    <property type="entry name" value="SHMT"/>
    <property type="match status" value="1"/>
</dbReference>
<comment type="pathway">
    <text evidence="9">Amino-acid biosynthesis; glycine biosynthesis; glycine from L-serine: step 1/1.</text>
</comment>
<dbReference type="Gene3D" id="3.40.640.10">
    <property type="entry name" value="Type I PLP-dependent aspartate aminotransferase-like (Major domain)"/>
    <property type="match status" value="1"/>
</dbReference>
<evidence type="ECO:0000313" key="13">
    <source>
        <dbReference type="Proteomes" id="UP000288215"/>
    </source>
</evidence>
<dbReference type="Proteomes" id="UP000288215">
    <property type="component" value="Unassembled WGS sequence"/>
</dbReference>
<comment type="function">
    <text evidence="9">Catalyzes the reversible interconversion of serine and glycine with a modified folate serving as the one-carbon carrier. Also exhibits a pteridine-independent aldolase activity toward beta-hydroxyamino acids, producing glycine and aldehydes, via a retro-aldol mechanism.</text>
</comment>
<dbReference type="GO" id="GO:0030170">
    <property type="term" value="F:pyridoxal phosphate binding"/>
    <property type="evidence" value="ECO:0007669"/>
    <property type="project" value="UniProtKB-UniRule"/>
</dbReference>
<reference evidence="12 13" key="1">
    <citation type="submission" date="2018-12" db="EMBL/GenBank/DDBJ databases">
        <title>The complete genome of the methanogenic archaea of the candidate phylum Verstraetearchaeota, obtained from the metagenome of underground thermal water.</title>
        <authorList>
            <person name="Kadnikov V.V."/>
            <person name="Mardanov A.V."/>
            <person name="Beletsky A.V."/>
            <person name="Karnachuk O.V."/>
            <person name="Ravin N.V."/>
        </authorList>
    </citation>
    <scope>NUCLEOTIDE SEQUENCE [LARGE SCALE GENOMIC DNA]</scope>
    <source>
        <strain evidence="12">Ch88</strain>
    </source>
</reference>
<comment type="caution">
    <text evidence="9">Lacks conserved residue(s) required for the propagation of feature annotation.</text>
</comment>
<dbReference type="EMBL" id="RXGA01000004">
    <property type="protein sequence ID" value="RWX72726.1"/>
    <property type="molecule type" value="Genomic_DNA"/>
</dbReference>
<comment type="subunit">
    <text evidence="3 9">Homodimer.</text>
</comment>
<dbReference type="GO" id="GO:0004372">
    <property type="term" value="F:glycine hydroxymethyltransferase activity"/>
    <property type="evidence" value="ECO:0007669"/>
    <property type="project" value="UniProtKB-UniRule"/>
</dbReference>
<dbReference type="EC" id="2.1.2.-" evidence="9"/>
<dbReference type="Gene3D" id="3.90.1150.10">
    <property type="entry name" value="Aspartate Aminotransferase, domain 1"/>
    <property type="match status" value="1"/>
</dbReference>
<evidence type="ECO:0000256" key="3">
    <source>
        <dbReference type="ARBA" id="ARBA00011738"/>
    </source>
</evidence>
<dbReference type="GO" id="GO:0019264">
    <property type="term" value="P:glycine biosynthetic process from serine"/>
    <property type="evidence" value="ECO:0007669"/>
    <property type="project" value="UniProtKB-UniRule"/>
</dbReference>
<dbReference type="FunFam" id="3.40.640.10:FF:000101">
    <property type="entry name" value="Serine hydroxymethyltransferase"/>
    <property type="match status" value="1"/>
</dbReference>
<keyword evidence="12" id="KW-0489">Methyltransferase</keyword>
<comment type="similarity">
    <text evidence="2 9">Belongs to the SHMT family.</text>
</comment>
<evidence type="ECO:0000313" key="12">
    <source>
        <dbReference type="EMBL" id="RWX72726.1"/>
    </source>
</evidence>
<dbReference type="GO" id="GO:0035999">
    <property type="term" value="P:tetrahydrofolate interconversion"/>
    <property type="evidence" value="ECO:0007669"/>
    <property type="project" value="InterPro"/>
</dbReference>
<dbReference type="Pfam" id="PF00464">
    <property type="entry name" value="SHMT"/>
    <property type="match status" value="1"/>
</dbReference>
<dbReference type="NCBIfam" id="NF000586">
    <property type="entry name" value="PRK00011.1"/>
    <property type="match status" value="1"/>
</dbReference>
<feature type="domain" description="Serine hydroxymethyltransferase-like" evidence="11">
    <location>
        <begin position="12"/>
        <end position="394"/>
    </location>
</feature>
<organism evidence="12 13">
    <name type="scientific">Methanosuratincola subterraneus</name>
    <dbReference type="NCBI Taxonomy" id="2593994"/>
    <lineage>
        <taxon>Archaea</taxon>
        <taxon>Thermoproteota</taxon>
        <taxon>Methanosuratincolia</taxon>
        <taxon>Candidatus Methanomethylicales</taxon>
        <taxon>Candidatus Methanomethylicaceae</taxon>
        <taxon>Candidatus Methanosuratincola (ex Vanwonterghem et al. 2016)</taxon>
    </lineage>
</organism>
<comment type="caution">
    <text evidence="12">The sequence shown here is derived from an EMBL/GenBank/DDBJ whole genome shotgun (WGS) entry which is preliminary data.</text>
</comment>
<evidence type="ECO:0000256" key="10">
    <source>
        <dbReference type="PIRSR" id="PIRSR000412-50"/>
    </source>
</evidence>
<dbReference type="InterPro" id="IPR015421">
    <property type="entry name" value="PyrdxlP-dep_Trfase_major"/>
</dbReference>
<dbReference type="InterPro" id="IPR001085">
    <property type="entry name" value="Ser_HO-MeTrfase"/>
</dbReference>
<evidence type="ECO:0000256" key="7">
    <source>
        <dbReference type="ARBA" id="ARBA00022679"/>
    </source>
</evidence>
<dbReference type="SUPFAM" id="SSF53383">
    <property type="entry name" value="PLP-dependent transferases"/>
    <property type="match status" value="1"/>
</dbReference>
<accession>A0A444L571</accession>
<keyword evidence="8 9" id="KW-0663">Pyridoxal phosphate</keyword>
<evidence type="ECO:0000259" key="11">
    <source>
        <dbReference type="Pfam" id="PF00464"/>
    </source>
</evidence>
<evidence type="ECO:0000256" key="8">
    <source>
        <dbReference type="ARBA" id="ARBA00022898"/>
    </source>
</evidence>
<evidence type="ECO:0000256" key="4">
    <source>
        <dbReference type="ARBA" id="ARBA00022490"/>
    </source>
</evidence>
<feature type="site" description="Plays an important role in substrate specificity" evidence="9">
    <location>
        <position position="236"/>
    </location>
</feature>
<keyword evidence="7 9" id="KW-0808">Transferase</keyword>
<dbReference type="PIRSF" id="PIRSF000412">
    <property type="entry name" value="SHMT"/>
    <property type="match status" value="1"/>
</dbReference>
<dbReference type="PANTHER" id="PTHR11680">
    <property type="entry name" value="SERINE HYDROXYMETHYLTRANSFERASE"/>
    <property type="match status" value="1"/>
</dbReference>
<dbReference type="AlphaFoldDB" id="A0A444L571"/>
<proteinExistence type="inferred from homology"/>
<keyword evidence="6 9" id="KW-0028">Amino-acid biosynthesis</keyword>
<dbReference type="InterPro" id="IPR015424">
    <property type="entry name" value="PyrdxlP-dep_Trfase"/>
</dbReference>
<comment type="subcellular location">
    <subcellularLocation>
        <location evidence="9">Cytoplasm</location>
    </subcellularLocation>
</comment>
<dbReference type="GO" id="GO:0008168">
    <property type="term" value="F:methyltransferase activity"/>
    <property type="evidence" value="ECO:0007669"/>
    <property type="project" value="UniProtKB-KW"/>
</dbReference>
<feature type="binding site" evidence="9">
    <location>
        <position position="251"/>
    </location>
    <ligand>
        <name>(6S)-5,6,7,8-tetrahydrofolate</name>
        <dbReference type="ChEBI" id="CHEBI:57453"/>
    </ligand>
</feature>